<dbReference type="RefSeq" id="WP_147369669.1">
    <property type="nucleotide sequence ID" value="NZ_QOCV01000003.1"/>
</dbReference>
<accession>A0A396SUH6</accession>
<feature type="coiled-coil region" evidence="1">
    <location>
        <begin position="340"/>
        <end position="367"/>
    </location>
</feature>
<feature type="non-terminal residue" evidence="3">
    <location>
        <position position="554"/>
    </location>
</feature>
<dbReference type="EMBL" id="QOCV01000003">
    <property type="protein sequence ID" value="RHW55094.1"/>
    <property type="molecule type" value="Genomic_DNA"/>
</dbReference>
<evidence type="ECO:0000256" key="2">
    <source>
        <dbReference type="SAM" id="MobiDB-lite"/>
    </source>
</evidence>
<organism evidence="3 4">
    <name type="scientific">Lactobacillus bombicola</name>
    <dbReference type="NCBI Taxonomy" id="1505723"/>
    <lineage>
        <taxon>Bacteria</taxon>
        <taxon>Bacillati</taxon>
        <taxon>Bacillota</taxon>
        <taxon>Bacilli</taxon>
        <taxon>Lactobacillales</taxon>
        <taxon>Lactobacillaceae</taxon>
        <taxon>Lactobacillus</taxon>
    </lineage>
</organism>
<feature type="compositionally biased region" description="Basic and acidic residues" evidence="2">
    <location>
        <begin position="156"/>
        <end position="171"/>
    </location>
</feature>
<dbReference type="AlphaFoldDB" id="A0A396SUH6"/>
<evidence type="ECO:0000313" key="3">
    <source>
        <dbReference type="EMBL" id="RHW55094.1"/>
    </source>
</evidence>
<keyword evidence="1" id="KW-0175">Coiled coil</keyword>
<comment type="caution">
    <text evidence="3">The sequence shown here is derived from an EMBL/GenBank/DDBJ whole genome shotgun (WGS) entry which is preliminary data.</text>
</comment>
<feature type="region of interest" description="Disordered" evidence="2">
    <location>
        <begin position="131"/>
        <end position="187"/>
    </location>
</feature>
<proteinExistence type="predicted"/>
<evidence type="ECO:0000313" key="4">
    <source>
        <dbReference type="Proteomes" id="UP000265862"/>
    </source>
</evidence>
<gene>
    <name evidence="3" type="ORF">DS835_01590</name>
</gene>
<sequence length="554" mass="64086">MSKIRFLNVPRSYRRSLNGTRVLRNSKAIEVKVADSRVRALARKLPDNNTVNLGLEIDPENENKEKIFTIFDAYIEQSDQNLGLRSIADRLCNDSRDKPNEQEALKLANLLEKELHDDPKKLDASMDYLFNNDDKESDKDEDNKDEQRPVRGTAPTKEDKTSEQSKGDKAYTEPLTTGENVNDESDNDIKTEVEIAPNPNDFLGQEQQSLVNSESEIKSSSENEVIARSTFVAEKNIFQAVADKNSEQVFDLTEIKRRLGYIDNPQDQYQRRLNAEIERDLEKCHLKNAAKEYESEAAALKNDTISELEKDYSEVNQALIEETVAGQVKNEMFENAGVASQEKKANQAEAQQKIEANNKELDDEKTRRIADFTNQVNKEIRHRKEAFEKEQQLLVEKRNNQVDQDKKLKEKKLKDQYRLREIQKRNSKLRDLHQDVENSYNEKLEDLFQKHKTQFAKNVDHLEKSVQTQSSRIDRQKKKDEKAKQMLKQQQAKISAVERANQLKEQELKYLEQHDKEYPTHLTETLSVGVAAAIKEALKEQHQAKAERKAIDSK</sequence>
<dbReference type="Proteomes" id="UP000265862">
    <property type="component" value="Unassembled WGS sequence"/>
</dbReference>
<name>A0A396SUH6_9LACO</name>
<feature type="region of interest" description="Disordered" evidence="2">
    <location>
        <begin position="464"/>
        <end position="498"/>
    </location>
</feature>
<protein>
    <submittedName>
        <fullName evidence="3">Uncharacterized protein</fullName>
    </submittedName>
</protein>
<feature type="compositionally biased region" description="Basic and acidic residues" evidence="2">
    <location>
        <begin position="472"/>
        <end position="484"/>
    </location>
</feature>
<reference evidence="3 4" key="1">
    <citation type="submission" date="2018-07" db="EMBL/GenBank/DDBJ databases">
        <title>Genome sequences of six Lactobacillus spp. isolated from bumble bee guts.</title>
        <authorList>
            <person name="Motta E.V.S."/>
            <person name="Moran N.A."/>
        </authorList>
    </citation>
    <scope>NUCLEOTIDE SEQUENCE [LARGE SCALE GENOMIC DNA]</scope>
    <source>
        <strain evidence="3 4">OCC3</strain>
    </source>
</reference>
<feature type="compositionally biased region" description="Basic and acidic residues" evidence="2">
    <location>
        <begin position="132"/>
        <end position="149"/>
    </location>
</feature>
<evidence type="ECO:0000256" key="1">
    <source>
        <dbReference type="SAM" id="Coils"/>
    </source>
</evidence>